<dbReference type="InterPro" id="IPR044855">
    <property type="entry name" value="CoA-Trfase_III_dom3_sf"/>
</dbReference>
<reference evidence="2" key="1">
    <citation type="submission" date="2020-05" db="EMBL/GenBank/DDBJ databases">
        <authorList>
            <person name="Chiriac C."/>
            <person name="Salcher M."/>
            <person name="Ghai R."/>
            <person name="Kavagutti S V."/>
        </authorList>
    </citation>
    <scope>NUCLEOTIDE SEQUENCE</scope>
</reference>
<dbReference type="InterPro" id="IPR003673">
    <property type="entry name" value="CoA-Trfase_fam_III"/>
</dbReference>
<dbReference type="InterPro" id="IPR050483">
    <property type="entry name" value="CoA-transferase_III_domain"/>
</dbReference>
<name>A0A6J6VFB1_9ZZZZ</name>
<dbReference type="SUPFAM" id="SSF89796">
    <property type="entry name" value="CoA-transferase family III (CaiB/BaiF)"/>
    <property type="match status" value="1"/>
</dbReference>
<dbReference type="PANTHER" id="PTHR48207:SF3">
    <property type="entry name" value="SUCCINATE--HYDROXYMETHYLGLUTARATE COA-TRANSFERASE"/>
    <property type="match status" value="1"/>
</dbReference>
<keyword evidence="1" id="KW-0808">Transferase</keyword>
<sequence length="416" mass="46048">MARGTSPSSAQGKRPLEGVRVLDFTRVLSGPHATRMLADLGAEVIKVEPPMGDLTRFATPRINSQSSYFTQQNVGKKNISLDMTKPEAVEILKLLVGRCDVVIENFRPGVMKKMGLDYEALRSSNPRLIYASISGYGATGPWVTRRAYAPVVNAETGITKFQGDVRGGQYANDPHSHGDVYTALEASAAILAALYQREHTQCGQYIDVSMAETMLYVNEHAHNHLWDDDVPEGTIRSFQPADYPVLTVADGSMVVVSGHPAEKGTFDFFVGAMEKPELLHDERFKDIAHRLQHFNELMSIMLEWAKTVPTADEIEARLAKNQLACGRLRSVRELAETDWAESRGAIVNIDNRGTGTLRIPNSPWHFSGSDTSTRGVAQYRGEDNHDVFSNIVGLDDETIANYERENILLSRGPTTR</sequence>
<accession>A0A6J6VFB1</accession>
<dbReference type="PANTHER" id="PTHR48207">
    <property type="entry name" value="SUCCINATE--HYDROXYMETHYLGLUTARATE COA-TRANSFERASE"/>
    <property type="match status" value="1"/>
</dbReference>
<gene>
    <name evidence="2" type="ORF">UFOPK2872_01118</name>
</gene>
<dbReference type="Pfam" id="PF02515">
    <property type="entry name" value="CoA_transf_3"/>
    <property type="match status" value="1"/>
</dbReference>
<evidence type="ECO:0000313" key="2">
    <source>
        <dbReference type="EMBL" id="CAB4770316.1"/>
    </source>
</evidence>
<dbReference type="GO" id="GO:0008410">
    <property type="term" value="F:CoA-transferase activity"/>
    <property type="evidence" value="ECO:0007669"/>
    <property type="project" value="TreeGrafter"/>
</dbReference>
<dbReference type="InterPro" id="IPR023606">
    <property type="entry name" value="CoA-Trfase_III_dom_1_sf"/>
</dbReference>
<dbReference type="Gene3D" id="3.30.1540.10">
    <property type="entry name" value="formyl-coa transferase, domain 3"/>
    <property type="match status" value="1"/>
</dbReference>
<dbReference type="Gene3D" id="3.40.50.10540">
    <property type="entry name" value="Crotonobetainyl-coa:carnitine coa-transferase, domain 1"/>
    <property type="match status" value="1"/>
</dbReference>
<dbReference type="EMBL" id="CAEZZM010000162">
    <property type="protein sequence ID" value="CAB4770316.1"/>
    <property type="molecule type" value="Genomic_DNA"/>
</dbReference>
<proteinExistence type="predicted"/>
<dbReference type="AlphaFoldDB" id="A0A6J6VFB1"/>
<organism evidence="2">
    <name type="scientific">freshwater metagenome</name>
    <dbReference type="NCBI Taxonomy" id="449393"/>
    <lineage>
        <taxon>unclassified sequences</taxon>
        <taxon>metagenomes</taxon>
        <taxon>ecological metagenomes</taxon>
    </lineage>
</organism>
<evidence type="ECO:0000256" key="1">
    <source>
        <dbReference type="ARBA" id="ARBA00022679"/>
    </source>
</evidence>
<protein>
    <submittedName>
        <fullName evidence="2">Unannotated protein</fullName>
    </submittedName>
</protein>